<dbReference type="PANTHER" id="PTHR47271">
    <property type="entry name" value="ARGININE DEIMINASE"/>
    <property type="match status" value="1"/>
</dbReference>
<dbReference type="AlphaFoldDB" id="A0A6J6MP99"/>
<dbReference type="InterPro" id="IPR003876">
    <property type="entry name" value="Arg_deiminase"/>
</dbReference>
<dbReference type="PANTHER" id="PTHR47271:SF2">
    <property type="entry name" value="ARGININE DEIMINASE"/>
    <property type="match status" value="1"/>
</dbReference>
<gene>
    <name evidence="2" type="ORF">UFOPK1438_00472</name>
    <name evidence="3" type="ORF">UFOPK2329_00775</name>
    <name evidence="4" type="ORF">UFOPK3166_00142</name>
    <name evidence="5" type="ORF">UFOPK4087_00398</name>
</gene>
<protein>
    <submittedName>
        <fullName evidence="3">Unannotated protein</fullName>
    </submittedName>
</protein>
<dbReference type="GO" id="GO:0019546">
    <property type="term" value="P:L-arginine deiminase pathway"/>
    <property type="evidence" value="ECO:0007669"/>
    <property type="project" value="TreeGrafter"/>
</dbReference>
<evidence type="ECO:0000256" key="1">
    <source>
        <dbReference type="ARBA" id="ARBA00022801"/>
    </source>
</evidence>
<proteinExistence type="predicted"/>
<evidence type="ECO:0000313" key="4">
    <source>
        <dbReference type="EMBL" id="CAB4817277.1"/>
    </source>
</evidence>
<dbReference type="PRINTS" id="PR01466">
    <property type="entry name" value="ARGDEIMINASE"/>
</dbReference>
<organism evidence="3">
    <name type="scientific">freshwater metagenome</name>
    <dbReference type="NCBI Taxonomy" id="449393"/>
    <lineage>
        <taxon>unclassified sequences</taxon>
        <taxon>metagenomes</taxon>
        <taxon>ecological metagenomes</taxon>
    </lineage>
</organism>
<dbReference type="Pfam" id="PF02274">
    <property type="entry name" value="ADI"/>
    <property type="match status" value="2"/>
</dbReference>
<dbReference type="EMBL" id="CAFBPH010000057">
    <property type="protein sequence ID" value="CAB5010098.1"/>
    <property type="molecule type" value="Genomic_DNA"/>
</dbReference>
<dbReference type="EMBL" id="CAFABD010000010">
    <property type="protein sequence ID" value="CAB4817277.1"/>
    <property type="molecule type" value="Genomic_DNA"/>
</dbReference>
<sequence>MTQWGTPDMYSNLARVMVRTPTTVGKFVEEGHWRMPDTVALLEEHKSFTQLLESLGCTVDVAGSIDGLVDSVYMHDPMIMTPHGAILLKMAKPVRSTEPSFFRKDLEKIGVPILGELTAPAFADGGDKVWLDEKTLLIGHSYRTNTAGIEQIREMLAPFGVDVLSFDLPHYEGPGAVLHLMSVLSPIAGDKAVVYEPLAPARLLQFLESRGITWFTVSEKEMLTQGSNILAIRPNVVVLAAGNPEIESKLKSAGVEVHLFAGNNVAVKGDGGPTCMTAPLLRIPN</sequence>
<evidence type="ECO:0000313" key="3">
    <source>
        <dbReference type="EMBL" id="CAB4676130.1"/>
    </source>
</evidence>
<evidence type="ECO:0000313" key="2">
    <source>
        <dbReference type="EMBL" id="CAB4541151.1"/>
    </source>
</evidence>
<dbReference type="GO" id="GO:0016990">
    <property type="term" value="F:arginine deiminase activity"/>
    <property type="evidence" value="ECO:0007669"/>
    <property type="project" value="InterPro"/>
</dbReference>
<dbReference type="EMBL" id="CAEZSM010000043">
    <property type="protein sequence ID" value="CAB4541151.1"/>
    <property type="molecule type" value="Genomic_DNA"/>
</dbReference>
<name>A0A6J6MP99_9ZZZZ</name>
<accession>A0A6J6MP99</accession>
<reference evidence="3" key="1">
    <citation type="submission" date="2020-05" db="EMBL/GenBank/DDBJ databases">
        <authorList>
            <person name="Chiriac C."/>
            <person name="Salcher M."/>
            <person name="Ghai R."/>
            <person name="Kavagutti S V."/>
        </authorList>
    </citation>
    <scope>NUCLEOTIDE SEQUENCE</scope>
</reference>
<dbReference type="Gene3D" id="3.75.10.10">
    <property type="entry name" value="L-arginine/glycine Amidinotransferase, Chain A"/>
    <property type="match status" value="1"/>
</dbReference>
<keyword evidence="1" id="KW-0378">Hydrolase</keyword>
<dbReference type="EMBL" id="CAEZWZ010000123">
    <property type="protein sequence ID" value="CAB4676130.1"/>
    <property type="molecule type" value="Genomic_DNA"/>
</dbReference>
<dbReference type="SUPFAM" id="SSF55909">
    <property type="entry name" value="Pentein"/>
    <property type="match status" value="1"/>
</dbReference>
<evidence type="ECO:0000313" key="5">
    <source>
        <dbReference type="EMBL" id="CAB5010098.1"/>
    </source>
</evidence>